<dbReference type="Pfam" id="PF16264">
    <property type="entry name" value="SatD"/>
    <property type="match status" value="1"/>
</dbReference>
<dbReference type="InterPro" id="IPR032580">
    <property type="entry name" value="SatD"/>
</dbReference>
<evidence type="ECO:0000313" key="1">
    <source>
        <dbReference type="EMBL" id="KKC29956.1"/>
    </source>
</evidence>
<dbReference type="RefSeq" id="WP_022587186.1">
    <property type="nucleotide sequence ID" value="NZ_ABXP02000056.1"/>
</dbReference>
<gene>
    <name evidence="1" type="ORF">CDSM653_00964</name>
</gene>
<proteinExistence type="predicted"/>
<reference evidence="1 2" key="1">
    <citation type="submission" date="2008-07" db="EMBL/GenBank/DDBJ databases">
        <authorList>
            <person name="Gonzalez J."/>
            <person name="Sokolova T."/>
            <person name="Ferriera S."/>
            <person name="Johnson J."/>
            <person name="Kravitz S."/>
            <person name="Beeson K."/>
            <person name="Sutton G."/>
            <person name="Rogers Y.-H."/>
            <person name="Friedman R."/>
            <person name="Frazier M."/>
            <person name="Venter J.C."/>
        </authorList>
    </citation>
    <scope>NUCLEOTIDE SEQUENCE [LARGE SCALE GENOMIC DNA]</scope>
    <source>
        <strain evidence="1 2">DSM 12653</strain>
    </source>
</reference>
<reference evidence="1 2" key="2">
    <citation type="journal article" date="2015" name="BMC Genomics">
        <title>Analysis of three genomes within the thermophilic bacterial species Caldanaerobacter subterraneus with a focus on carbon monoxide dehydrogenase evolution and hydrolase diversity.</title>
        <authorList>
            <person name="Sant'Anna F.H."/>
            <person name="Lebedinsky A.V."/>
            <person name="Sokolova T.G."/>
            <person name="Robb F.T."/>
            <person name="Gonzalez J.M."/>
        </authorList>
    </citation>
    <scope>NUCLEOTIDE SEQUENCE [LARGE SCALE GENOMIC DNA]</scope>
    <source>
        <strain evidence="1 2">DSM 12653</strain>
    </source>
</reference>
<reference evidence="2" key="3">
    <citation type="submission" date="2015-02" db="EMBL/GenBank/DDBJ databases">
        <title>Genome analysis of three genomes within the thermophilic hydrogenogenic bacterial species Caldanaerobacter subterraneus.</title>
        <authorList>
            <person name="Sant'Anna F.H."/>
            <person name="Lebedinsky A."/>
            <person name="Sokolova T."/>
            <person name="Robb F.T."/>
            <person name="Gonzalez J.M."/>
        </authorList>
    </citation>
    <scope>NUCLEOTIDE SEQUENCE [LARGE SCALE GENOMIC DNA]</scope>
    <source>
        <strain evidence="2">DSM 12653</strain>
    </source>
</reference>
<dbReference type="Proteomes" id="UP000010146">
    <property type="component" value="Unassembled WGS sequence"/>
</dbReference>
<sequence>MYFVITADIVRSRELLKKGMRREFFLEAVNKANNLCSESLSVPFSLMRGDEIQGLVADADFLPKAVRRLRYSFLPAILRIGIGIGGISTEVKSTSWEMDGEAFYRAREALTSCGDNVLTVVKMGNPFVEGTATALFALIDALESKWTAGQWEAVIAYEIYGTYQKAGEILKVAPQNVSKRCHAARWPAVVEGEKAIVKLLKFALEGEKDK</sequence>
<organism evidence="1 2">
    <name type="scientific">Caldanaerobacter subterraneus subsp. pacificus DSM 12653</name>
    <dbReference type="NCBI Taxonomy" id="391606"/>
    <lineage>
        <taxon>Bacteria</taxon>
        <taxon>Bacillati</taxon>
        <taxon>Bacillota</taxon>
        <taxon>Clostridia</taxon>
        <taxon>Thermoanaerobacterales</taxon>
        <taxon>Thermoanaerobacteraceae</taxon>
        <taxon>Caldanaerobacter</taxon>
    </lineage>
</organism>
<dbReference type="AlphaFoldDB" id="A0A0F5PNH0"/>
<evidence type="ECO:0000313" key="2">
    <source>
        <dbReference type="Proteomes" id="UP000010146"/>
    </source>
</evidence>
<protein>
    <submittedName>
        <fullName evidence="1">SatD</fullName>
    </submittedName>
</protein>
<accession>A0A0F5PNH0</accession>
<dbReference type="EMBL" id="ABXP02000056">
    <property type="protein sequence ID" value="KKC29956.1"/>
    <property type="molecule type" value="Genomic_DNA"/>
</dbReference>
<name>A0A0F5PNH0_9THEO</name>
<comment type="caution">
    <text evidence="1">The sequence shown here is derived from an EMBL/GenBank/DDBJ whole genome shotgun (WGS) entry which is preliminary data.</text>
</comment>